<dbReference type="HOGENOM" id="CLU_354871_0_0_1"/>
<sequence length="791" mass="90712">MTLTDLEEETINELAASFEKIQVTTSFEPGVYKDDNDIVFQNTNSQLKTHSLTLDKGKARELSPFVLESMSLFPEWYYYFKRNFMKLSTLANLYCVLDFGEFKSRSGLASLSNSYFNLYQDAFSAVVHFHIDKFLSEEETKMELSRYAIENEMWDKLRGLPDDLRLQYRREYLCFLMARGDCIPLCHHLIAYGYTTQKLWDYIFGYLELLLEKSEMRQVLKLQSEYISTDPLAKAPELFSFLKEKGYIMEVPGKSSLKRPPPRGSFVLTRGPIGLEPLKSDFVTVHRNRAKMGPPEGYTDRGPTPSLGMDSLRLMLAYAASNKMLLRQLQIDAAYLSGDGMEGTIDSKKRLIFRLDKTFYGTKMAFYIWYDTISSGLKLHGFEQKYRDQCLFTRGEGSNMVIVGLHFQNLIVIVKDMASFESLMLSLFNSFEVKDLGRPSTLLRMNLEFENDQVKITMKDRIQQLAKEVIRPEEEPYKSLFEPEKKESLEKSCPTTPYVSLVRKLHHISKMVRFDVSFIIAALWRHVSFPKFKHLHAAFQVVRYLEKTADFGLVYGPDRSSNLYAYSNSRVASTNSDNRYLTSSILQYGGSPISWKTNLQSSRTFTDTEAEIMALSLVYEEVEGIAEAIQKWPIDVAYHIFTSNAEANSAVKSSTAFEGRKRFAEKVDYIRKVASSPDFSQELIDDTDNLARVLTQTLEEDESTRLCEKITGKEPMEWYGSVDVSFHECKLEPKSEVDSTPKATPEAKEFDAADEILVPEFKLPGSFPDWDVESYPDTPMATDDSDANLLE</sequence>
<dbReference type="Pfam" id="PF07727">
    <property type="entry name" value="RVT_2"/>
    <property type="match status" value="1"/>
</dbReference>
<organism evidence="3 4">
    <name type="scientific">Clavispora lusitaniae (strain ATCC 42720)</name>
    <name type="common">Yeast</name>
    <name type="synonym">Candida lusitaniae</name>
    <dbReference type="NCBI Taxonomy" id="306902"/>
    <lineage>
        <taxon>Eukaryota</taxon>
        <taxon>Fungi</taxon>
        <taxon>Dikarya</taxon>
        <taxon>Ascomycota</taxon>
        <taxon>Saccharomycotina</taxon>
        <taxon>Pichiomycetes</taxon>
        <taxon>Metschnikowiaceae</taxon>
        <taxon>Clavispora</taxon>
    </lineage>
</organism>
<dbReference type="GeneID" id="8495065"/>
<feature type="domain" description="Reverse transcriptase Ty1/copia-type" evidence="2">
    <location>
        <begin position="304"/>
        <end position="467"/>
    </location>
</feature>
<protein>
    <recommendedName>
        <fullName evidence="2">Reverse transcriptase Ty1/copia-type domain-containing protein</fullName>
    </recommendedName>
</protein>
<dbReference type="Proteomes" id="UP000007703">
    <property type="component" value="Unassembled WGS sequence"/>
</dbReference>
<gene>
    <name evidence="3" type="ORF">CLUG_05486</name>
</gene>
<dbReference type="InParanoid" id="C4YBA8"/>
<dbReference type="STRING" id="306902.C4YBA8"/>
<dbReference type="InterPro" id="IPR013103">
    <property type="entry name" value="RVT_2"/>
</dbReference>
<dbReference type="KEGG" id="clu:CLUG_05486"/>
<dbReference type="AlphaFoldDB" id="C4YBA8"/>
<evidence type="ECO:0000313" key="3">
    <source>
        <dbReference type="EMBL" id="EEQ41358.1"/>
    </source>
</evidence>
<evidence type="ECO:0000259" key="2">
    <source>
        <dbReference type="Pfam" id="PF07727"/>
    </source>
</evidence>
<feature type="compositionally biased region" description="Basic and acidic residues" evidence="1">
    <location>
        <begin position="735"/>
        <end position="751"/>
    </location>
</feature>
<dbReference type="VEuPathDB" id="FungiDB:CLUG_05486"/>
<dbReference type="PANTHER" id="PTHR11439:SF483">
    <property type="entry name" value="PEPTIDE SYNTHASE GLIP-LIKE, PUTATIVE (AFU_ORTHOLOGUE AFUA_3G12920)-RELATED"/>
    <property type="match status" value="1"/>
</dbReference>
<accession>C4YBA8</accession>
<reference evidence="3 4" key="1">
    <citation type="journal article" date="2009" name="Nature">
        <title>Evolution of pathogenicity and sexual reproduction in eight Candida genomes.</title>
        <authorList>
            <person name="Butler G."/>
            <person name="Rasmussen M.D."/>
            <person name="Lin M.F."/>
            <person name="Santos M.A."/>
            <person name="Sakthikumar S."/>
            <person name="Munro C.A."/>
            <person name="Rheinbay E."/>
            <person name="Grabherr M."/>
            <person name="Forche A."/>
            <person name="Reedy J.L."/>
            <person name="Agrafioti I."/>
            <person name="Arnaud M.B."/>
            <person name="Bates S."/>
            <person name="Brown A.J."/>
            <person name="Brunke S."/>
            <person name="Costanzo M.C."/>
            <person name="Fitzpatrick D.A."/>
            <person name="de Groot P.W."/>
            <person name="Harris D."/>
            <person name="Hoyer L.L."/>
            <person name="Hube B."/>
            <person name="Klis F.M."/>
            <person name="Kodira C."/>
            <person name="Lennard N."/>
            <person name="Logue M.E."/>
            <person name="Martin R."/>
            <person name="Neiman A.M."/>
            <person name="Nikolaou E."/>
            <person name="Quail M.A."/>
            <person name="Quinn J."/>
            <person name="Santos M.C."/>
            <person name="Schmitzberger F.F."/>
            <person name="Sherlock G."/>
            <person name="Shah P."/>
            <person name="Silverstein K.A."/>
            <person name="Skrzypek M.S."/>
            <person name="Soll D."/>
            <person name="Staggs R."/>
            <person name="Stansfield I."/>
            <person name="Stumpf M.P."/>
            <person name="Sudbery P.E."/>
            <person name="Srikantha T."/>
            <person name="Zeng Q."/>
            <person name="Berman J."/>
            <person name="Berriman M."/>
            <person name="Heitman J."/>
            <person name="Gow N.A."/>
            <person name="Lorenz M.C."/>
            <person name="Birren B.W."/>
            <person name="Kellis M."/>
            <person name="Cuomo C.A."/>
        </authorList>
    </citation>
    <scope>NUCLEOTIDE SEQUENCE [LARGE SCALE GENOMIC DNA]</scope>
    <source>
        <strain evidence="3 4">ATCC 42720</strain>
    </source>
</reference>
<dbReference type="PANTHER" id="PTHR11439">
    <property type="entry name" value="GAG-POL-RELATED RETROTRANSPOSON"/>
    <property type="match status" value="1"/>
</dbReference>
<dbReference type="EMBL" id="CH408082">
    <property type="protein sequence ID" value="EEQ41358.1"/>
    <property type="molecule type" value="Genomic_DNA"/>
</dbReference>
<evidence type="ECO:0000313" key="4">
    <source>
        <dbReference type="Proteomes" id="UP000007703"/>
    </source>
</evidence>
<evidence type="ECO:0000256" key="1">
    <source>
        <dbReference type="SAM" id="MobiDB-lite"/>
    </source>
</evidence>
<feature type="region of interest" description="Disordered" evidence="1">
    <location>
        <begin position="735"/>
        <end position="791"/>
    </location>
</feature>
<name>C4YBA8_CLAL4</name>
<proteinExistence type="predicted"/>